<sequence>MEGDVPFEHPAVVILRAAFLLATVDYWIDPDTAATSTCETGTVLLWEMGIDDVSALVRARLIDDINHAVSSREIGAAVDAVARAWFEYRRCARYRGDSRFDDVLYHRAVVTLTRARARYTRLRRSIKRRETTPNHAAQHRIFP</sequence>
<organism evidence="1 2">
    <name type="scientific">Nocardia nova</name>
    <dbReference type="NCBI Taxonomy" id="37330"/>
    <lineage>
        <taxon>Bacteria</taxon>
        <taxon>Bacillati</taxon>
        <taxon>Actinomycetota</taxon>
        <taxon>Actinomycetes</taxon>
        <taxon>Mycobacteriales</taxon>
        <taxon>Nocardiaceae</taxon>
        <taxon>Nocardia</taxon>
    </lineage>
</organism>
<accession>A0A2S6APS5</accession>
<dbReference type="EMBL" id="PSZC01000010">
    <property type="protein sequence ID" value="PPJ37228.1"/>
    <property type="molecule type" value="Genomic_DNA"/>
</dbReference>
<dbReference type="AlphaFoldDB" id="A0A2S6APS5"/>
<protein>
    <recommendedName>
        <fullName evidence="3">DUF4254 domain-containing protein</fullName>
    </recommendedName>
</protein>
<reference evidence="1 2" key="1">
    <citation type="submission" date="2018-02" db="EMBL/GenBank/DDBJ databases">
        <title>8 Nocardia nova and 1 Nocardia cyriacigeorgica strain used for evolution to TMP-SMX.</title>
        <authorList>
            <person name="Mehta H."/>
            <person name="Weng J."/>
            <person name="Shamoo Y."/>
        </authorList>
    </citation>
    <scope>NUCLEOTIDE SEQUENCE [LARGE SCALE GENOMIC DNA]</scope>
    <source>
        <strain evidence="1 2">MDA3139</strain>
    </source>
</reference>
<gene>
    <name evidence="1" type="ORF">C5E45_16395</name>
</gene>
<comment type="caution">
    <text evidence="1">The sequence shown here is derived from an EMBL/GenBank/DDBJ whole genome shotgun (WGS) entry which is preliminary data.</text>
</comment>
<evidence type="ECO:0000313" key="1">
    <source>
        <dbReference type="EMBL" id="PPJ37228.1"/>
    </source>
</evidence>
<evidence type="ECO:0000313" key="2">
    <source>
        <dbReference type="Proteomes" id="UP000239874"/>
    </source>
</evidence>
<proteinExistence type="predicted"/>
<name>A0A2S6APS5_9NOCA</name>
<dbReference type="Proteomes" id="UP000239874">
    <property type="component" value="Unassembled WGS sequence"/>
</dbReference>
<evidence type="ECO:0008006" key="3">
    <source>
        <dbReference type="Google" id="ProtNLM"/>
    </source>
</evidence>